<evidence type="ECO:0000313" key="5">
    <source>
        <dbReference type="Proteomes" id="UP000025171"/>
    </source>
</evidence>
<dbReference type="InterPro" id="IPR000160">
    <property type="entry name" value="GGDEF_dom"/>
</dbReference>
<dbReference type="InterPro" id="IPR050706">
    <property type="entry name" value="Cyclic-di-GMP_PDE-like"/>
</dbReference>
<dbReference type="SUPFAM" id="SSF141868">
    <property type="entry name" value="EAL domain-like"/>
    <property type="match status" value="1"/>
</dbReference>
<evidence type="ECO:0000259" key="3">
    <source>
        <dbReference type="PROSITE" id="PS50887"/>
    </source>
</evidence>
<sequence>MTPPEDLQNIFDALPYPVFAKNSKHQWIYGNKAFDALIAVPDYIGKSDRDLFPADQVKVFWTEDRRVFGGEESINEEEIGPDVYALTRKVPYQLADGTTGLVGIIIASVTSTENFSNAKVNYEAEIEAARKRLALLHESSSQQALDLQNRLSVAEKKQHTAMEIAQTDSTTGLKNRLGFENALEASVRLSTNTAQRFGLAIVDVDHFKQINDRFGHAVGDHVLVTVAQRLTELPDVYAVARWGGDEFALLTELPMQDRDLMRASFNQALEYVFRPIRTPDRLIEISGSVGFAVYTEDAHDTGDLMRYADMALMTAKRRGRGMVQTFNQEIRDTLARRLKLARDLPDAITGRRIRPFYQPIMGTTDRKIQAVEALARWDHPELGPVSPEEFIAIAQESGLLSDLDTVILDTACREVGPWLKDRSITYLSVNASPMDIVGVDFAERFLASLEATGTNPEHICLEIVESAIVGNLEAAYRNLEHLSQAGVMIALDDYGTGFSNLRALLDLPLDKLKIDQSLIQSIGSNNKIADLMTSIMQLADTLQVNVVAEGIETKLQAAFVTSVGCHLMQGYLFSRPQSFDSLSKWLTANEIRAA</sequence>
<dbReference type="NCBIfam" id="TIGR00254">
    <property type="entry name" value="GGDEF"/>
    <property type="match status" value="1"/>
</dbReference>
<dbReference type="InterPro" id="IPR035919">
    <property type="entry name" value="EAL_sf"/>
</dbReference>
<evidence type="ECO:0000256" key="1">
    <source>
        <dbReference type="SAM" id="Coils"/>
    </source>
</evidence>
<feature type="domain" description="GGDEF" evidence="3">
    <location>
        <begin position="195"/>
        <end position="328"/>
    </location>
</feature>
<comment type="caution">
    <text evidence="4">The sequence shown here is derived from an EMBL/GenBank/DDBJ whole genome shotgun (WGS) entry which is preliminary data.</text>
</comment>
<accession>A0A059FQI6</accession>
<feature type="domain" description="EAL" evidence="2">
    <location>
        <begin position="337"/>
        <end position="590"/>
    </location>
</feature>
<gene>
    <name evidence="4" type="ORF">HJO_08242</name>
</gene>
<feature type="coiled-coil region" evidence="1">
    <location>
        <begin position="112"/>
        <end position="139"/>
    </location>
</feature>
<proteinExistence type="predicted"/>
<dbReference type="AlphaFoldDB" id="A0A059FQI6"/>
<dbReference type="Pfam" id="PF08448">
    <property type="entry name" value="PAS_4"/>
    <property type="match status" value="1"/>
</dbReference>
<organism evidence="4 5">
    <name type="scientific">Hyphomonas johnsonii MHS-2</name>
    <dbReference type="NCBI Taxonomy" id="1280950"/>
    <lineage>
        <taxon>Bacteria</taxon>
        <taxon>Pseudomonadati</taxon>
        <taxon>Pseudomonadota</taxon>
        <taxon>Alphaproteobacteria</taxon>
        <taxon>Hyphomonadales</taxon>
        <taxon>Hyphomonadaceae</taxon>
        <taxon>Hyphomonas</taxon>
    </lineage>
</organism>
<dbReference type="OrthoDB" id="7279500at2"/>
<dbReference type="PANTHER" id="PTHR33121:SF70">
    <property type="entry name" value="SIGNALING PROTEIN YKOW"/>
    <property type="match status" value="1"/>
</dbReference>
<dbReference type="GO" id="GO:0071111">
    <property type="term" value="F:cyclic-guanylate-specific phosphodiesterase activity"/>
    <property type="evidence" value="ECO:0007669"/>
    <property type="project" value="InterPro"/>
</dbReference>
<evidence type="ECO:0000259" key="2">
    <source>
        <dbReference type="PROSITE" id="PS50883"/>
    </source>
</evidence>
<dbReference type="InterPro" id="IPR013656">
    <property type="entry name" value="PAS_4"/>
</dbReference>
<dbReference type="InterPro" id="IPR035965">
    <property type="entry name" value="PAS-like_dom_sf"/>
</dbReference>
<dbReference type="Gene3D" id="3.30.450.20">
    <property type="entry name" value="PAS domain"/>
    <property type="match status" value="1"/>
</dbReference>
<keyword evidence="5" id="KW-1185">Reference proteome</keyword>
<dbReference type="PROSITE" id="PS50887">
    <property type="entry name" value="GGDEF"/>
    <property type="match status" value="1"/>
</dbReference>
<dbReference type="InterPro" id="IPR001633">
    <property type="entry name" value="EAL_dom"/>
</dbReference>
<dbReference type="SUPFAM" id="SSF55785">
    <property type="entry name" value="PYP-like sensor domain (PAS domain)"/>
    <property type="match status" value="1"/>
</dbReference>
<dbReference type="CDD" id="cd01948">
    <property type="entry name" value="EAL"/>
    <property type="match status" value="1"/>
</dbReference>
<dbReference type="InterPro" id="IPR029787">
    <property type="entry name" value="Nucleotide_cyclase"/>
</dbReference>
<dbReference type="RefSeq" id="WP_035615912.1">
    <property type="nucleotide sequence ID" value="NZ_ARYK01000003.1"/>
</dbReference>
<dbReference type="SMART" id="SM00052">
    <property type="entry name" value="EAL"/>
    <property type="match status" value="1"/>
</dbReference>
<dbReference type="SMART" id="SM00267">
    <property type="entry name" value="GGDEF"/>
    <property type="match status" value="1"/>
</dbReference>
<dbReference type="eggNOG" id="COG5001">
    <property type="taxonomic scope" value="Bacteria"/>
</dbReference>
<dbReference type="Pfam" id="PF00990">
    <property type="entry name" value="GGDEF"/>
    <property type="match status" value="1"/>
</dbReference>
<reference evidence="4 5" key="1">
    <citation type="journal article" date="2014" name="Antonie Van Leeuwenhoek">
        <title>Hyphomonas beringensis sp. nov. and Hyphomonas chukchiensis sp. nov., isolated from surface seawater of the Bering Sea and Chukchi Sea.</title>
        <authorList>
            <person name="Li C."/>
            <person name="Lai Q."/>
            <person name="Li G."/>
            <person name="Dong C."/>
            <person name="Wang J."/>
            <person name="Liao Y."/>
            <person name="Shao Z."/>
        </authorList>
    </citation>
    <scope>NUCLEOTIDE SEQUENCE [LARGE SCALE GENOMIC DNA]</scope>
    <source>
        <strain evidence="4 5">MHS-2</strain>
    </source>
</reference>
<dbReference type="Gene3D" id="3.30.70.270">
    <property type="match status" value="1"/>
</dbReference>
<name>A0A059FQI6_9PROT</name>
<dbReference type="Gene3D" id="3.20.20.450">
    <property type="entry name" value="EAL domain"/>
    <property type="match status" value="1"/>
</dbReference>
<protein>
    <submittedName>
        <fullName evidence="4">Putative diguanylate cyclase</fullName>
    </submittedName>
</protein>
<dbReference type="STRING" id="1280950.HJO_08242"/>
<dbReference type="CDD" id="cd01949">
    <property type="entry name" value="GGDEF"/>
    <property type="match status" value="1"/>
</dbReference>
<evidence type="ECO:0000313" key="4">
    <source>
        <dbReference type="EMBL" id="KCZ92930.1"/>
    </source>
</evidence>
<dbReference type="EMBL" id="ARYK01000003">
    <property type="protein sequence ID" value="KCZ92930.1"/>
    <property type="molecule type" value="Genomic_DNA"/>
</dbReference>
<dbReference type="SUPFAM" id="SSF55073">
    <property type="entry name" value="Nucleotide cyclase"/>
    <property type="match status" value="1"/>
</dbReference>
<dbReference type="InterPro" id="IPR043128">
    <property type="entry name" value="Rev_trsase/Diguanyl_cyclase"/>
</dbReference>
<keyword evidence="1" id="KW-0175">Coiled coil</keyword>
<dbReference type="PANTHER" id="PTHR33121">
    <property type="entry name" value="CYCLIC DI-GMP PHOSPHODIESTERASE PDEF"/>
    <property type="match status" value="1"/>
</dbReference>
<dbReference type="PATRIC" id="fig|1280950.3.peg.1651"/>
<dbReference type="Pfam" id="PF00563">
    <property type="entry name" value="EAL"/>
    <property type="match status" value="1"/>
</dbReference>
<dbReference type="Proteomes" id="UP000025171">
    <property type="component" value="Unassembled WGS sequence"/>
</dbReference>
<dbReference type="PROSITE" id="PS50883">
    <property type="entry name" value="EAL"/>
    <property type="match status" value="1"/>
</dbReference>